<organism evidence="3 4">
    <name type="scientific">Pseudomonas hormoni</name>
    <dbReference type="NCBI Taxonomy" id="3093767"/>
    <lineage>
        <taxon>Bacteria</taxon>
        <taxon>Pseudomonadati</taxon>
        <taxon>Pseudomonadota</taxon>
        <taxon>Gammaproteobacteria</taxon>
        <taxon>Pseudomonadales</taxon>
        <taxon>Pseudomonadaceae</taxon>
        <taxon>Pseudomonas</taxon>
    </lineage>
</organism>
<dbReference type="Proteomes" id="UP000681155">
    <property type="component" value="Chromosome"/>
</dbReference>
<proteinExistence type="predicted"/>
<evidence type="ECO:0000259" key="2">
    <source>
        <dbReference type="Pfam" id="PF00144"/>
    </source>
</evidence>
<protein>
    <submittedName>
        <fullName evidence="3">Beta-lactamase family protein</fullName>
    </submittedName>
</protein>
<name>A0ABX8EY56_9PSED</name>
<dbReference type="PANTHER" id="PTHR43283">
    <property type="entry name" value="BETA-LACTAMASE-RELATED"/>
    <property type="match status" value="1"/>
</dbReference>
<accession>A0ABX8EY56</accession>
<evidence type="ECO:0000313" key="3">
    <source>
        <dbReference type="EMBL" id="QVW24646.1"/>
    </source>
</evidence>
<feature type="domain" description="Beta-lactamase-related" evidence="2">
    <location>
        <begin position="55"/>
        <end position="338"/>
    </location>
</feature>
<dbReference type="RefSeq" id="WP_214381186.1">
    <property type="nucleotide sequence ID" value="NZ_CP075566.1"/>
</dbReference>
<dbReference type="SUPFAM" id="SSF56601">
    <property type="entry name" value="beta-lactamase/transpeptidase-like"/>
    <property type="match status" value="1"/>
</dbReference>
<gene>
    <name evidence="3" type="ORF">KJF94_03415</name>
</gene>
<evidence type="ECO:0000256" key="1">
    <source>
        <dbReference type="SAM" id="SignalP"/>
    </source>
</evidence>
<sequence length="365" mass="40925">MFKGLPLLFMLQLFSLTAHAENWPAEQWSTGATLSGPTIQALETYAFPPRDDASRKGIRTDALLVIRDGQLIYERYAGPTTADTPHLTWSISKSLMAAVLGVAYDEGLFRLQDPALKFYPPLEKHPAITMADLLHWASGLDWQEDYEYAPLKSSVVAMLYTRGHHDMAAFTTDHAEYAQPGQAFRYSSGDSNLLAAALKNIVGPAQYRDYPWTALFEPLGIRHAVWETDATGTFVASSYAYLTARDLARVGLLMARDGRWGDRQLLPKDWVAFNRQPFDRYRAHQDEAVPGGHWWLNRAADGAAQPWPDAPADTFAALGHWGQAMYVIPSEHLVIVRYGDDRDGSYRHNELLKRARMAFAGKVQP</sequence>
<reference evidence="3 4" key="1">
    <citation type="submission" date="2021-05" db="EMBL/GenBank/DDBJ databases">
        <title>Complete genome of the cytokinin-producing biocontrol strain Pseudomonas fluorescens G20-18.</title>
        <authorList>
            <person name="Nielsen T.K."/>
            <person name="Mekureyaw M.F."/>
            <person name="Hansen L.H."/>
            <person name="Nicolaisen M.H."/>
            <person name="Roitsch T.G."/>
            <person name="Hennessy R.C."/>
        </authorList>
    </citation>
    <scope>NUCLEOTIDE SEQUENCE [LARGE SCALE GENOMIC DNA]</scope>
    <source>
        <strain evidence="3 4">G20-18</strain>
    </source>
</reference>
<keyword evidence="4" id="KW-1185">Reference proteome</keyword>
<feature type="signal peptide" evidence="1">
    <location>
        <begin position="1"/>
        <end position="20"/>
    </location>
</feature>
<dbReference type="InterPro" id="IPR001466">
    <property type="entry name" value="Beta-lactam-related"/>
</dbReference>
<dbReference type="PANTHER" id="PTHR43283:SF7">
    <property type="entry name" value="BETA-LACTAMASE-RELATED DOMAIN-CONTAINING PROTEIN"/>
    <property type="match status" value="1"/>
</dbReference>
<evidence type="ECO:0000313" key="4">
    <source>
        <dbReference type="Proteomes" id="UP000681155"/>
    </source>
</evidence>
<dbReference type="InterPro" id="IPR050789">
    <property type="entry name" value="Diverse_Enzym_Activities"/>
</dbReference>
<dbReference type="Pfam" id="PF00144">
    <property type="entry name" value="Beta-lactamase"/>
    <property type="match status" value="1"/>
</dbReference>
<feature type="chain" id="PRO_5045462959" evidence="1">
    <location>
        <begin position="21"/>
        <end position="365"/>
    </location>
</feature>
<dbReference type="InterPro" id="IPR012338">
    <property type="entry name" value="Beta-lactam/transpept-like"/>
</dbReference>
<dbReference type="EMBL" id="CP075566">
    <property type="protein sequence ID" value="QVW24646.1"/>
    <property type="molecule type" value="Genomic_DNA"/>
</dbReference>
<keyword evidence="1" id="KW-0732">Signal</keyword>
<dbReference type="Gene3D" id="3.40.710.10">
    <property type="entry name" value="DD-peptidase/beta-lactamase superfamily"/>
    <property type="match status" value="1"/>
</dbReference>